<dbReference type="PANTHER" id="PTHR43884:SF12">
    <property type="entry name" value="ISOVALERYL-COA DEHYDROGENASE, MITOCHONDRIAL-RELATED"/>
    <property type="match status" value="1"/>
</dbReference>
<comment type="cofactor">
    <cofactor evidence="1 8">
        <name>FAD</name>
        <dbReference type="ChEBI" id="CHEBI:57692"/>
    </cofactor>
</comment>
<dbReference type="FunFam" id="2.40.110.10:FF:000001">
    <property type="entry name" value="Acyl-CoA dehydrogenase, mitochondrial"/>
    <property type="match status" value="1"/>
</dbReference>
<dbReference type="STRING" id="933059.SAMN04488103_105152"/>
<keyword evidence="5 8" id="KW-0285">Flavoprotein</keyword>
<dbReference type="AlphaFoldDB" id="A0A1H8GS70"/>
<dbReference type="Gene3D" id="1.10.540.10">
    <property type="entry name" value="Acyl-CoA dehydrogenase/oxidase, N-terminal domain"/>
    <property type="match status" value="1"/>
</dbReference>
<keyword evidence="7 8" id="KW-0560">Oxidoreductase</keyword>
<evidence type="ECO:0000256" key="1">
    <source>
        <dbReference type="ARBA" id="ARBA00001974"/>
    </source>
</evidence>
<comment type="similarity">
    <text evidence="3 8">Belongs to the acyl-CoA dehydrogenase family.</text>
</comment>
<evidence type="ECO:0000256" key="7">
    <source>
        <dbReference type="ARBA" id="ARBA00023002"/>
    </source>
</evidence>
<dbReference type="InterPro" id="IPR009100">
    <property type="entry name" value="AcylCoA_DH/oxidase_NM_dom_sf"/>
</dbReference>
<dbReference type="GO" id="GO:0003995">
    <property type="term" value="F:acyl-CoA dehydrogenase activity"/>
    <property type="evidence" value="ECO:0007669"/>
    <property type="project" value="TreeGrafter"/>
</dbReference>
<keyword evidence="13" id="KW-1185">Reference proteome</keyword>
<dbReference type="Pfam" id="PF02770">
    <property type="entry name" value="Acyl-CoA_dh_M"/>
    <property type="match status" value="1"/>
</dbReference>
<feature type="domain" description="Acyl-CoA oxidase/dehydrogenase middle" evidence="10">
    <location>
        <begin position="121"/>
        <end position="217"/>
    </location>
</feature>
<organism evidence="12 13">
    <name type="scientific">Gemmobacter aquatilis</name>
    <dbReference type="NCBI Taxonomy" id="933059"/>
    <lineage>
        <taxon>Bacteria</taxon>
        <taxon>Pseudomonadati</taxon>
        <taxon>Pseudomonadota</taxon>
        <taxon>Alphaproteobacteria</taxon>
        <taxon>Rhodobacterales</taxon>
        <taxon>Paracoccaceae</taxon>
        <taxon>Gemmobacter</taxon>
    </lineage>
</organism>
<evidence type="ECO:0000259" key="9">
    <source>
        <dbReference type="Pfam" id="PF00441"/>
    </source>
</evidence>
<evidence type="ECO:0000313" key="13">
    <source>
        <dbReference type="Proteomes" id="UP000198761"/>
    </source>
</evidence>
<keyword evidence="6 8" id="KW-0274">FAD</keyword>
<dbReference type="Pfam" id="PF02771">
    <property type="entry name" value="Acyl-CoA_dh_N"/>
    <property type="match status" value="1"/>
</dbReference>
<dbReference type="Pfam" id="PF00441">
    <property type="entry name" value="Acyl-CoA_dh_1"/>
    <property type="match status" value="1"/>
</dbReference>
<dbReference type="SUPFAM" id="SSF47203">
    <property type="entry name" value="Acyl-CoA dehydrogenase C-terminal domain-like"/>
    <property type="match status" value="1"/>
</dbReference>
<feature type="domain" description="Acyl-CoA dehydrogenase/oxidase N-terminal" evidence="11">
    <location>
        <begin position="6"/>
        <end position="116"/>
    </location>
</feature>
<dbReference type="FunFam" id="1.20.140.10:FF:000001">
    <property type="entry name" value="Acyl-CoA dehydrogenase"/>
    <property type="match status" value="1"/>
</dbReference>
<dbReference type="Gene3D" id="1.20.140.10">
    <property type="entry name" value="Butyryl-CoA Dehydrogenase, subunit A, domain 3"/>
    <property type="match status" value="1"/>
</dbReference>
<dbReference type="PIRSF" id="PIRSF016578">
    <property type="entry name" value="HsaA"/>
    <property type="match status" value="1"/>
</dbReference>
<dbReference type="GO" id="GO:0009083">
    <property type="term" value="P:branched-chain amino acid catabolic process"/>
    <property type="evidence" value="ECO:0007669"/>
    <property type="project" value="UniProtKB-KW"/>
</dbReference>
<dbReference type="InterPro" id="IPR046373">
    <property type="entry name" value="Acyl-CoA_Oxase/DH_mid-dom_sf"/>
</dbReference>
<dbReference type="FunFam" id="1.10.540.10:FF:000001">
    <property type="entry name" value="Very long-chain-specific acyl-CoA dehydrogenase, mitochondrial"/>
    <property type="match status" value="1"/>
</dbReference>
<evidence type="ECO:0000256" key="8">
    <source>
        <dbReference type="RuleBase" id="RU362125"/>
    </source>
</evidence>
<dbReference type="PANTHER" id="PTHR43884">
    <property type="entry name" value="ACYL-COA DEHYDROGENASE"/>
    <property type="match status" value="1"/>
</dbReference>
<evidence type="ECO:0000256" key="5">
    <source>
        <dbReference type="ARBA" id="ARBA00022630"/>
    </source>
</evidence>
<dbReference type="InterPro" id="IPR009075">
    <property type="entry name" value="AcylCo_DH/oxidase_C"/>
</dbReference>
<keyword evidence="4" id="KW-0101">Branched-chain amino acid catabolism</keyword>
<evidence type="ECO:0000313" key="12">
    <source>
        <dbReference type="EMBL" id="SEN46806.1"/>
    </source>
</evidence>
<evidence type="ECO:0000256" key="2">
    <source>
        <dbReference type="ARBA" id="ARBA00005109"/>
    </source>
</evidence>
<comment type="pathway">
    <text evidence="2">Amino-acid degradation; L-valine degradation.</text>
</comment>
<dbReference type="InterPro" id="IPR006091">
    <property type="entry name" value="Acyl-CoA_Oxase/DH_mid-dom"/>
</dbReference>
<dbReference type="Proteomes" id="UP000198761">
    <property type="component" value="Unassembled WGS sequence"/>
</dbReference>
<proteinExistence type="inferred from homology"/>
<evidence type="ECO:0000256" key="4">
    <source>
        <dbReference type="ARBA" id="ARBA00022456"/>
    </source>
</evidence>
<evidence type="ECO:0000256" key="6">
    <source>
        <dbReference type="ARBA" id="ARBA00022827"/>
    </source>
</evidence>
<feature type="domain" description="Acyl-CoA dehydrogenase/oxidase C-terminal" evidence="9">
    <location>
        <begin position="230"/>
        <end position="378"/>
    </location>
</feature>
<dbReference type="OrthoDB" id="9775090at2"/>
<gene>
    <name evidence="12" type="ORF">SAMN04488103_105152</name>
</gene>
<sequence>MPLDPETRAQLVETMRRFVDERLIPREAEVADADAMPADIIQEMRDLGLFGLSIAEEYGGLGLTMEEEALVVMEVGRAAPAFRSMFATNVGIGSQGIAIDGTAEQKAKYLPGLASGAIIGSFALTEPEVGSDAGSVRTTARRDGDHYVLNGTKRYITNAPHAGLFTVMARTDPAVKGAGGVSAFAVEAGVPGLSLGKPERKMGQQGAHVCDVIFDNCRVPAEALIGGREGQGFKTAMKVLDKGRLHIAAACTGLAERIIDDMVGYAVGRRQFGKAIAEFQLLQGLFADSKAEALASRALVLDAARRRDAGEDVAMAASCAKMFASEMVGRVADRNVQVHGGAGYIRDYRAEQLFRDARLFRIYEGTTQIQQTIIAKALIAEARGKAGL</sequence>
<evidence type="ECO:0000259" key="11">
    <source>
        <dbReference type="Pfam" id="PF02771"/>
    </source>
</evidence>
<accession>A0A1H8GS70</accession>
<protein>
    <submittedName>
        <fullName evidence="12">Acyl-CoA dehydrogenase</fullName>
    </submittedName>
</protein>
<dbReference type="SUPFAM" id="SSF56645">
    <property type="entry name" value="Acyl-CoA dehydrogenase NM domain-like"/>
    <property type="match status" value="1"/>
</dbReference>
<dbReference type="InterPro" id="IPR037069">
    <property type="entry name" value="AcylCoA_DH/ox_N_sf"/>
</dbReference>
<dbReference type="EMBL" id="FOCE01000005">
    <property type="protein sequence ID" value="SEN46806.1"/>
    <property type="molecule type" value="Genomic_DNA"/>
</dbReference>
<dbReference type="InterPro" id="IPR013786">
    <property type="entry name" value="AcylCoA_DH/ox_N"/>
</dbReference>
<reference evidence="12 13" key="1">
    <citation type="submission" date="2016-10" db="EMBL/GenBank/DDBJ databases">
        <authorList>
            <person name="de Groot N.N."/>
        </authorList>
    </citation>
    <scope>NUCLEOTIDE SEQUENCE [LARGE SCALE GENOMIC DNA]</scope>
    <source>
        <strain evidence="12 13">DSM 3857</strain>
    </source>
</reference>
<dbReference type="RefSeq" id="WP_091301176.1">
    <property type="nucleotide sequence ID" value="NZ_FOCE01000005.1"/>
</dbReference>
<dbReference type="Gene3D" id="2.40.110.10">
    <property type="entry name" value="Butyryl-CoA Dehydrogenase, subunit A, domain 2"/>
    <property type="match status" value="1"/>
</dbReference>
<evidence type="ECO:0000259" key="10">
    <source>
        <dbReference type="Pfam" id="PF02770"/>
    </source>
</evidence>
<dbReference type="GO" id="GO:0050660">
    <property type="term" value="F:flavin adenine dinucleotide binding"/>
    <property type="evidence" value="ECO:0007669"/>
    <property type="project" value="InterPro"/>
</dbReference>
<dbReference type="InterPro" id="IPR036250">
    <property type="entry name" value="AcylCo_DH-like_C"/>
</dbReference>
<evidence type="ECO:0000256" key="3">
    <source>
        <dbReference type="ARBA" id="ARBA00009347"/>
    </source>
</evidence>
<name>A0A1H8GS70_9RHOB</name>